<comment type="caution">
    <text evidence="2">The sequence shown here is derived from an EMBL/GenBank/DDBJ whole genome shotgun (WGS) entry which is preliminary data.</text>
</comment>
<organism evidence="2 3">
    <name type="scientific">Thermocrispum agreste</name>
    <dbReference type="NCBI Taxonomy" id="37925"/>
    <lineage>
        <taxon>Bacteria</taxon>
        <taxon>Bacillati</taxon>
        <taxon>Actinomycetota</taxon>
        <taxon>Actinomycetes</taxon>
        <taxon>Pseudonocardiales</taxon>
        <taxon>Pseudonocardiaceae</taxon>
        <taxon>Thermocrispum</taxon>
    </lineage>
</organism>
<evidence type="ECO:0000256" key="1">
    <source>
        <dbReference type="SAM" id="MobiDB-lite"/>
    </source>
</evidence>
<dbReference type="EMBL" id="QGUI02000325">
    <property type="protein sequence ID" value="MFO7194013.1"/>
    <property type="molecule type" value="Genomic_DNA"/>
</dbReference>
<dbReference type="Proteomes" id="UP000249324">
    <property type="component" value="Unassembled WGS sequence"/>
</dbReference>
<feature type="compositionally biased region" description="Basic and acidic residues" evidence="1">
    <location>
        <begin position="240"/>
        <end position="259"/>
    </location>
</feature>
<reference evidence="2 3" key="1">
    <citation type="journal article" date="2021" name="BMC Genomics">
        <title>Genome-resolved metagenome and metatranscriptome analyses of thermophilic composting reveal key bacterial players and their metabolic interactions.</title>
        <authorList>
            <person name="Braga L.P.P."/>
            <person name="Pereira R.V."/>
            <person name="Martins L.F."/>
            <person name="Moura L.M.S."/>
            <person name="Sanchez F.B."/>
            <person name="Patane J.S.L."/>
            <person name="da Silva A.M."/>
            <person name="Setubal J.C."/>
        </authorList>
    </citation>
    <scope>NUCLEOTIDE SEQUENCE [LARGE SCALE GENOMIC DNA]</scope>
    <source>
        <strain evidence="2">ZC4RG45</strain>
    </source>
</reference>
<protein>
    <submittedName>
        <fullName evidence="2">Uncharacterized protein</fullName>
    </submittedName>
</protein>
<evidence type="ECO:0000313" key="2">
    <source>
        <dbReference type="EMBL" id="MFO7194013.1"/>
    </source>
</evidence>
<name>A0ABD6FJ30_9PSEU</name>
<proteinExistence type="predicted"/>
<gene>
    <name evidence="2" type="ORF">DIU77_017360</name>
</gene>
<accession>A0ABD6FJ30</accession>
<feature type="region of interest" description="Disordered" evidence="1">
    <location>
        <begin position="220"/>
        <end position="265"/>
    </location>
</feature>
<evidence type="ECO:0000313" key="3">
    <source>
        <dbReference type="Proteomes" id="UP000249324"/>
    </source>
</evidence>
<sequence length="265" mass="29572">MSLFRRLFGRDRPAPATREQPTDPQLAAEEFWRGWYELLPRLSAALGEREPHRVEHELTELVAAMHPDLQFSIDRGERAIYSLVVTGQEDPALRPYTDAWKAAAPPDDPIWEFHDSVPPVPDPTEVTVNLGEHRIALADVRVVAQVDEQEEQVDVAVHHPLMSELKPDQRETMTFLPLDATLGERLAGRWLRRVETAENEPENAITLLELRDLVRKLDGRENGEDHQAAPSAGEAEDGASEARDQKAEDGKSGDTRDAGSGDSGE</sequence>
<dbReference type="AlphaFoldDB" id="A0ABD6FJ30"/>